<dbReference type="InterPro" id="IPR015701">
    <property type="entry name" value="FNR"/>
</dbReference>
<keyword evidence="6" id="KW-0521">NADP</keyword>
<feature type="transmembrane region" description="Helical" evidence="9">
    <location>
        <begin position="20"/>
        <end position="36"/>
    </location>
</feature>
<evidence type="ECO:0000256" key="1">
    <source>
        <dbReference type="ARBA" id="ARBA00001974"/>
    </source>
</evidence>
<dbReference type="AlphaFoldDB" id="A0A7J6U9C7"/>
<evidence type="ECO:0000256" key="2">
    <source>
        <dbReference type="ARBA" id="ARBA00008312"/>
    </source>
</evidence>
<feature type="transmembrane region" description="Helical" evidence="9">
    <location>
        <begin position="79"/>
        <end position="101"/>
    </location>
</feature>
<evidence type="ECO:0000256" key="6">
    <source>
        <dbReference type="ARBA" id="ARBA00022857"/>
    </source>
</evidence>
<evidence type="ECO:0000256" key="3">
    <source>
        <dbReference type="ARBA" id="ARBA00013223"/>
    </source>
</evidence>
<dbReference type="Pfam" id="PF00175">
    <property type="entry name" value="NAD_binding_1"/>
    <property type="match status" value="1"/>
</dbReference>
<comment type="cofactor">
    <cofactor evidence="1">
        <name>FAD</name>
        <dbReference type="ChEBI" id="CHEBI:57692"/>
    </cofactor>
</comment>
<keyword evidence="9" id="KW-0472">Membrane</keyword>
<name>A0A7J6U9C7_PEROL</name>
<evidence type="ECO:0000256" key="5">
    <source>
        <dbReference type="ARBA" id="ARBA00022827"/>
    </source>
</evidence>
<dbReference type="SUPFAM" id="SSF52343">
    <property type="entry name" value="Ferredoxin reductase-like, C-terminal NADP-linked domain"/>
    <property type="match status" value="1"/>
</dbReference>
<dbReference type="PROSITE" id="PS51384">
    <property type="entry name" value="FAD_FR"/>
    <property type="match status" value="1"/>
</dbReference>
<evidence type="ECO:0000256" key="9">
    <source>
        <dbReference type="SAM" id="Phobius"/>
    </source>
</evidence>
<keyword evidence="9" id="KW-1133">Transmembrane helix</keyword>
<evidence type="ECO:0000256" key="7">
    <source>
        <dbReference type="ARBA" id="ARBA00023002"/>
    </source>
</evidence>
<dbReference type="FunFam" id="3.40.50.80:FF:000008">
    <property type="entry name" value="Ferredoxin--NADP reductase, chloroplastic"/>
    <property type="match status" value="1"/>
</dbReference>
<dbReference type="InterPro" id="IPR017927">
    <property type="entry name" value="FAD-bd_FR_type"/>
</dbReference>
<comment type="similarity">
    <text evidence="2">Belongs to the ferredoxin--NADP reductase type 1 family.</text>
</comment>
<dbReference type="Gene3D" id="2.40.30.10">
    <property type="entry name" value="Translation factors"/>
    <property type="match status" value="1"/>
</dbReference>
<evidence type="ECO:0000259" key="10">
    <source>
        <dbReference type="PROSITE" id="PS51384"/>
    </source>
</evidence>
<gene>
    <name evidence="11" type="primary">FNR1_4</name>
    <name evidence="11" type="ORF">FOZ62_031396</name>
</gene>
<protein>
    <recommendedName>
        <fullName evidence="3">ferredoxin--NADP(+) reductase</fullName>
        <ecNumber evidence="3">1.18.1.2</ecNumber>
    </recommendedName>
</protein>
<dbReference type="Proteomes" id="UP000574390">
    <property type="component" value="Unassembled WGS sequence"/>
</dbReference>
<feature type="non-terminal residue" evidence="11">
    <location>
        <position position="437"/>
    </location>
</feature>
<dbReference type="InterPro" id="IPR039261">
    <property type="entry name" value="FNR_nucleotide-bd"/>
</dbReference>
<feature type="domain" description="FAD-binding FR-type" evidence="10">
    <location>
        <begin position="131"/>
        <end position="259"/>
    </location>
</feature>
<reference evidence="11 12" key="1">
    <citation type="submission" date="2020-04" db="EMBL/GenBank/DDBJ databases">
        <title>Perkinsus olseni comparative genomics.</title>
        <authorList>
            <person name="Bogema D.R."/>
        </authorList>
    </citation>
    <scope>NUCLEOTIDE SEQUENCE [LARGE SCALE GENOMIC DNA]</scope>
    <source>
        <strain evidence="11">ATCC PRA-205</strain>
    </source>
</reference>
<keyword evidence="5" id="KW-0274">FAD</keyword>
<sequence length="437" mass="47538">MRSLWTGQSKQRGRRGGRGLLLLVLFGVCFFLTYRSEGDDVRFVSPPVAAGQVSLRGSSTFTPAVGASYAEHSGAYGSWAPSVSSFMPVAMVLAAGLLMLGKRRGVTRQARKPKTLTSRGRSVQVNKHKLKKPLEAVCLSNTSATREPQPEADVRHIVLDTDGALEYLEGQSIGIIPPGSKTKVYSIASAGRGDLADGTTVSLCVKRLVEVDKEHGEVELSGPHAGHKVYRGVGSNYLCDLKPGDKVAVTGPTGKDLLLPADPESKVLMLATGTGIAPFRGFLSSEFSGRTKGEHKGKFWLILGVADNSAILYPEEVADYVAADPERLRIDYALSREDKDEEGRKMYIQNKMRQCGDDIWSWLQDPKFHLYMCGLKAMESGVHKALADICSSHGGDWQKILTRMRKEGRVNAGELSCGQWKESVIVEAHCDAWEQGG</sequence>
<dbReference type="PRINTS" id="PR00371">
    <property type="entry name" value="FPNCR"/>
</dbReference>
<dbReference type="PANTHER" id="PTHR43314">
    <property type="match status" value="1"/>
</dbReference>
<dbReference type="SUPFAM" id="SSF63380">
    <property type="entry name" value="Riboflavin synthase domain-like"/>
    <property type="match status" value="1"/>
</dbReference>
<accession>A0A7J6U9C7</accession>
<dbReference type="InterPro" id="IPR001433">
    <property type="entry name" value="OxRdtase_FAD/NAD-bd"/>
</dbReference>
<comment type="caution">
    <text evidence="11">The sequence shown here is derived from an EMBL/GenBank/DDBJ whole genome shotgun (WGS) entry which is preliminary data.</text>
</comment>
<keyword evidence="4" id="KW-0285">Flavoprotein</keyword>
<proteinExistence type="inferred from homology"/>
<dbReference type="EMBL" id="JABANM010001709">
    <property type="protein sequence ID" value="KAF4753812.1"/>
    <property type="molecule type" value="Genomic_DNA"/>
</dbReference>
<dbReference type="EC" id="1.18.1.2" evidence="3"/>
<dbReference type="Gene3D" id="3.40.50.80">
    <property type="entry name" value="Nucleotide-binding domain of ferredoxin-NADP reductase (FNR) module"/>
    <property type="match status" value="1"/>
</dbReference>
<dbReference type="InterPro" id="IPR017938">
    <property type="entry name" value="Riboflavin_synthase-like_b-brl"/>
</dbReference>
<evidence type="ECO:0000256" key="4">
    <source>
        <dbReference type="ARBA" id="ARBA00022630"/>
    </source>
</evidence>
<dbReference type="InterPro" id="IPR001709">
    <property type="entry name" value="Flavoprot_Pyr_Nucl_cyt_Rdtase"/>
</dbReference>
<dbReference type="GO" id="GO:0004324">
    <property type="term" value="F:ferredoxin-NADP+ reductase activity"/>
    <property type="evidence" value="ECO:0007669"/>
    <property type="project" value="UniProtKB-EC"/>
</dbReference>
<evidence type="ECO:0000313" key="11">
    <source>
        <dbReference type="EMBL" id="KAF4753812.1"/>
    </source>
</evidence>
<organism evidence="11 12">
    <name type="scientific">Perkinsus olseni</name>
    <name type="common">Perkinsus atlanticus</name>
    <dbReference type="NCBI Taxonomy" id="32597"/>
    <lineage>
        <taxon>Eukaryota</taxon>
        <taxon>Sar</taxon>
        <taxon>Alveolata</taxon>
        <taxon>Perkinsozoa</taxon>
        <taxon>Perkinsea</taxon>
        <taxon>Perkinsida</taxon>
        <taxon>Perkinsidae</taxon>
        <taxon>Perkinsus</taxon>
    </lineage>
</organism>
<keyword evidence="9" id="KW-0812">Transmembrane</keyword>
<evidence type="ECO:0000313" key="12">
    <source>
        <dbReference type="Proteomes" id="UP000574390"/>
    </source>
</evidence>
<keyword evidence="7" id="KW-0560">Oxidoreductase</keyword>
<evidence type="ECO:0000256" key="8">
    <source>
        <dbReference type="ARBA" id="ARBA00047776"/>
    </source>
</evidence>
<comment type="catalytic activity">
    <reaction evidence="8">
        <text>2 reduced [2Fe-2S]-[ferredoxin] + NADP(+) + H(+) = 2 oxidized [2Fe-2S]-[ferredoxin] + NADPH</text>
        <dbReference type="Rhea" id="RHEA:20125"/>
        <dbReference type="Rhea" id="RHEA-COMP:10000"/>
        <dbReference type="Rhea" id="RHEA-COMP:10001"/>
        <dbReference type="ChEBI" id="CHEBI:15378"/>
        <dbReference type="ChEBI" id="CHEBI:33737"/>
        <dbReference type="ChEBI" id="CHEBI:33738"/>
        <dbReference type="ChEBI" id="CHEBI:57783"/>
        <dbReference type="ChEBI" id="CHEBI:58349"/>
        <dbReference type="EC" id="1.18.1.2"/>
    </reaction>
</comment>